<dbReference type="EMBL" id="GGEC01062412">
    <property type="protein sequence ID" value="MBX42896.1"/>
    <property type="molecule type" value="Transcribed_RNA"/>
</dbReference>
<proteinExistence type="predicted"/>
<name>A0A2P2NK91_RHIMU</name>
<sequence length="48" mass="5574">MGSFTILFCSVALYNKQVSKTQYNQACWIYNMMHSVFMLILCSCFGCF</sequence>
<reference evidence="1" key="1">
    <citation type="submission" date="2018-02" db="EMBL/GenBank/DDBJ databases">
        <title>Rhizophora mucronata_Transcriptome.</title>
        <authorList>
            <person name="Meera S.P."/>
            <person name="Sreeshan A."/>
            <person name="Augustine A."/>
        </authorList>
    </citation>
    <scope>NUCLEOTIDE SEQUENCE</scope>
    <source>
        <tissue evidence="1">Leaf</tissue>
    </source>
</reference>
<organism evidence="1">
    <name type="scientific">Rhizophora mucronata</name>
    <name type="common">Asiatic mangrove</name>
    <dbReference type="NCBI Taxonomy" id="61149"/>
    <lineage>
        <taxon>Eukaryota</taxon>
        <taxon>Viridiplantae</taxon>
        <taxon>Streptophyta</taxon>
        <taxon>Embryophyta</taxon>
        <taxon>Tracheophyta</taxon>
        <taxon>Spermatophyta</taxon>
        <taxon>Magnoliopsida</taxon>
        <taxon>eudicotyledons</taxon>
        <taxon>Gunneridae</taxon>
        <taxon>Pentapetalae</taxon>
        <taxon>rosids</taxon>
        <taxon>fabids</taxon>
        <taxon>Malpighiales</taxon>
        <taxon>Rhizophoraceae</taxon>
        <taxon>Rhizophora</taxon>
    </lineage>
</organism>
<accession>A0A2P2NK91</accession>
<evidence type="ECO:0000313" key="1">
    <source>
        <dbReference type="EMBL" id="MBX42896.1"/>
    </source>
</evidence>
<dbReference type="AlphaFoldDB" id="A0A2P2NK91"/>
<protein>
    <submittedName>
        <fullName evidence="1">Uncharacterized protein</fullName>
    </submittedName>
</protein>